<organism evidence="2 3">
    <name type="scientific">Eumeta variegata</name>
    <name type="common">Bagworm moth</name>
    <name type="synonym">Eumeta japonica</name>
    <dbReference type="NCBI Taxonomy" id="151549"/>
    <lineage>
        <taxon>Eukaryota</taxon>
        <taxon>Metazoa</taxon>
        <taxon>Ecdysozoa</taxon>
        <taxon>Arthropoda</taxon>
        <taxon>Hexapoda</taxon>
        <taxon>Insecta</taxon>
        <taxon>Pterygota</taxon>
        <taxon>Neoptera</taxon>
        <taxon>Endopterygota</taxon>
        <taxon>Lepidoptera</taxon>
        <taxon>Glossata</taxon>
        <taxon>Ditrysia</taxon>
        <taxon>Tineoidea</taxon>
        <taxon>Psychidae</taxon>
        <taxon>Oiketicinae</taxon>
        <taxon>Eumeta</taxon>
    </lineage>
</organism>
<protein>
    <submittedName>
        <fullName evidence="2">Uncharacterized protein</fullName>
    </submittedName>
</protein>
<sequence>MAHRCHPEVPTGAEASRSSLCRGGLSGSPVGESRADGTTTSIVSARQADDNSWLADGGRSWANEHAIHLKESGHRRLWTLTTPEKS</sequence>
<feature type="region of interest" description="Disordered" evidence="1">
    <location>
        <begin position="1"/>
        <end position="44"/>
    </location>
</feature>
<evidence type="ECO:0000313" key="3">
    <source>
        <dbReference type="Proteomes" id="UP000299102"/>
    </source>
</evidence>
<keyword evidence="3" id="KW-1185">Reference proteome</keyword>
<accession>A0A4C1ZR84</accession>
<dbReference type="Proteomes" id="UP000299102">
    <property type="component" value="Unassembled WGS sequence"/>
</dbReference>
<dbReference type="AlphaFoldDB" id="A0A4C1ZR84"/>
<comment type="caution">
    <text evidence="2">The sequence shown here is derived from an EMBL/GenBank/DDBJ whole genome shotgun (WGS) entry which is preliminary data.</text>
</comment>
<proteinExistence type="predicted"/>
<gene>
    <name evidence="2" type="ORF">EVAR_61170_1</name>
</gene>
<name>A0A4C1ZR84_EUMVA</name>
<dbReference type="EMBL" id="BGZK01002041">
    <property type="protein sequence ID" value="GBP89892.1"/>
    <property type="molecule type" value="Genomic_DNA"/>
</dbReference>
<reference evidence="2 3" key="1">
    <citation type="journal article" date="2019" name="Commun. Biol.">
        <title>The bagworm genome reveals a unique fibroin gene that provides high tensile strength.</title>
        <authorList>
            <person name="Kono N."/>
            <person name="Nakamura H."/>
            <person name="Ohtoshi R."/>
            <person name="Tomita M."/>
            <person name="Numata K."/>
            <person name="Arakawa K."/>
        </authorList>
    </citation>
    <scope>NUCLEOTIDE SEQUENCE [LARGE SCALE GENOMIC DNA]</scope>
</reference>
<evidence type="ECO:0000256" key="1">
    <source>
        <dbReference type="SAM" id="MobiDB-lite"/>
    </source>
</evidence>
<evidence type="ECO:0000313" key="2">
    <source>
        <dbReference type="EMBL" id="GBP89892.1"/>
    </source>
</evidence>